<dbReference type="RefSeq" id="WP_064084355.1">
    <property type="nucleotide sequence ID" value="NZ_LXSH01000028.1"/>
</dbReference>
<name>A0A1A9RLN4_EIKCO</name>
<dbReference type="EMBL" id="LXSH01000028">
    <property type="protein sequence ID" value="OAM20366.1"/>
    <property type="molecule type" value="Genomic_DNA"/>
</dbReference>
<evidence type="ECO:0000313" key="1">
    <source>
        <dbReference type="EMBL" id="OAM20366.1"/>
    </source>
</evidence>
<comment type="caution">
    <text evidence="1">The sequence shown here is derived from an EMBL/GenBank/DDBJ whole genome shotgun (WGS) entry which is preliminary data.</text>
</comment>
<organism evidence="1 2">
    <name type="scientific">Eikenella corrodens</name>
    <dbReference type="NCBI Taxonomy" id="539"/>
    <lineage>
        <taxon>Bacteria</taxon>
        <taxon>Pseudomonadati</taxon>
        <taxon>Pseudomonadota</taxon>
        <taxon>Betaproteobacteria</taxon>
        <taxon>Neisseriales</taxon>
        <taxon>Neisseriaceae</taxon>
        <taxon>Eikenella</taxon>
    </lineage>
</organism>
<reference evidence="2" key="1">
    <citation type="submission" date="2016-05" db="EMBL/GenBank/DDBJ databases">
        <title>Draft genome of Corynebacterium afermentans subsp. afermentans LCDC 88199T.</title>
        <authorList>
            <person name="Bernier A.-M."/>
            <person name="Bernard K."/>
        </authorList>
    </citation>
    <scope>NUCLEOTIDE SEQUENCE [LARGE SCALE GENOMIC DNA]</scope>
    <source>
        <strain evidence="2">NML120819</strain>
    </source>
</reference>
<dbReference type="AlphaFoldDB" id="A0A1A9RLN4"/>
<protein>
    <submittedName>
        <fullName evidence="1">Uncharacterized protein</fullName>
    </submittedName>
</protein>
<evidence type="ECO:0000313" key="2">
    <source>
        <dbReference type="Proteomes" id="UP000078103"/>
    </source>
</evidence>
<sequence length="78" mass="8898">MDKTCLTCRHWKTTYKSSSGEIKPAPMLRHRMAACAHGESWSSLPYKTPACNKYQAISPAALQRREEKIAEIQNTPYK</sequence>
<dbReference type="Proteomes" id="UP000078103">
    <property type="component" value="Unassembled WGS sequence"/>
</dbReference>
<proteinExistence type="predicted"/>
<accession>A0A1A9RLN4</accession>
<gene>
    <name evidence="1" type="ORF">A7P89_10735</name>
</gene>